<dbReference type="InterPro" id="IPR036425">
    <property type="entry name" value="MoaB/Mog-like_dom_sf"/>
</dbReference>
<dbReference type="AlphaFoldDB" id="A0A1M6P4F7"/>
<evidence type="ECO:0000313" key="4">
    <source>
        <dbReference type="Proteomes" id="UP000242497"/>
    </source>
</evidence>
<dbReference type="PANTHER" id="PTHR13939">
    <property type="entry name" value="NICOTINAMIDE-NUCLEOTIDE AMIDOHYDROLASE PNCC"/>
    <property type="match status" value="1"/>
</dbReference>
<evidence type="ECO:0000313" key="3">
    <source>
        <dbReference type="EMBL" id="SHK02808.1"/>
    </source>
</evidence>
<dbReference type="InterPro" id="IPR036653">
    <property type="entry name" value="CinA-like_C"/>
</dbReference>
<dbReference type="InterPro" id="IPR008136">
    <property type="entry name" value="CinA_C"/>
</dbReference>
<dbReference type="NCBIfam" id="TIGR00200">
    <property type="entry name" value="cinA_nterm"/>
    <property type="match status" value="1"/>
</dbReference>
<keyword evidence="4" id="KW-1185">Reference proteome</keyword>
<dbReference type="NCBIfam" id="NF001813">
    <property type="entry name" value="PRK00549.1"/>
    <property type="match status" value="1"/>
</dbReference>
<dbReference type="Pfam" id="PF02464">
    <property type="entry name" value="CinA"/>
    <property type="match status" value="1"/>
</dbReference>
<dbReference type="InterPro" id="IPR041424">
    <property type="entry name" value="CinA_KH"/>
</dbReference>
<dbReference type="SUPFAM" id="SSF142433">
    <property type="entry name" value="CinA-like"/>
    <property type="match status" value="1"/>
</dbReference>
<dbReference type="OrthoDB" id="9801454at2"/>
<dbReference type="InterPro" id="IPR050101">
    <property type="entry name" value="CinA"/>
</dbReference>
<dbReference type="PIRSF" id="PIRSF006728">
    <property type="entry name" value="CinA"/>
    <property type="match status" value="1"/>
</dbReference>
<organism evidence="3 4">
    <name type="scientific">Tepidibacter formicigenes DSM 15518</name>
    <dbReference type="NCBI Taxonomy" id="1123349"/>
    <lineage>
        <taxon>Bacteria</taxon>
        <taxon>Bacillati</taxon>
        <taxon>Bacillota</taxon>
        <taxon>Clostridia</taxon>
        <taxon>Peptostreptococcales</taxon>
        <taxon>Peptostreptococcaceae</taxon>
        <taxon>Tepidibacter</taxon>
    </lineage>
</organism>
<dbReference type="Pfam" id="PF00994">
    <property type="entry name" value="MoCF_biosynth"/>
    <property type="match status" value="1"/>
</dbReference>
<proteinExistence type="inferred from homology"/>
<dbReference type="Proteomes" id="UP000242497">
    <property type="component" value="Unassembled WGS sequence"/>
</dbReference>
<dbReference type="SUPFAM" id="SSF53218">
    <property type="entry name" value="Molybdenum cofactor biosynthesis proteins"/>
    <property type="match status" value="1"/>
</dbReference>
<dbReference type="PANTHER" id="PTHR13939:SF0">
    <property type="entry name" value="NMN AMIDOHYDROLASE-LIKE PROTEIN YFAY"/>
    <property type="match status" value="1"/>
</dbReference>
<dbReference type="SMART" id="SM00852">
    <property type="entry name" value="MoCF_biosynth"/>
    <property type="match status" value="1"/>
</dbReference>
<dbReference type="CDD" id="cd00885">
    <property type="entry name" value="cinA"/>
    <property type="match status" value="1"/>
</dbReference>
<dbReference type="Pfam" id="PF18146">
    <property type="entry name" value="CinA_KH"/>
    <property type="match status" value="1"/>
</dbReference>
<dbReference type="HAMAP" id="MF_00226_B">
    <property type="entry name" value="CinA_B"/>
    <property type="match status" value="1"/>
</dbReference>
<dbReference type="InterPro" id="IPR001453">
    <property type="entry name" value="MoaB/Mog_dom"/>
</dbReference>
<name>A0A1M6P4F7_9FIRM</name>
<evidence type="ECO:0000259" key="2">
    <source>
        <dbReference type="SMART" id="SM00852"/>
    </source>
</evidence>
<gene>
    <name evidence="1" type="primary">cinA</name>
    <name evidence="3" type="ORF">SAMN02744037_01456</name>
</gene>
<dbReference type="Gene3D" id="3.90.950.20">
    <property type="entry name" value="CinA-like"/>
    <property type="match status" value="1"/>
</dbReference>
<dbReference type="Gene3D" id="3.30.70.2860">
    <property type="match status" value="1"/>
</dbReference>
<sequence>MKAEILCVGTELLLGDIVNTNAQFLAKELADLGIFVYYQSVVGDNSDKLKKSLEIAFSRADLVITTGGLGPTKDDLTKEVAANYFNKELILDEKSLNKIKEYFECQKRKMVEGNKKQAYFPKGSIILPNDWGTAPGCIIEENKKTLILLPGPPREMTNMFKYYVIPYLNKYQDGVLISKVLRICGIGESHMEDIISDIIKNQINPTIAPYAKQGEVTLRITARANSKEEAENIIAPIKNEIYSRLSEYIYGEGDTSLEEEVAKLLINKKLTIATAESCTGGLIASKLINYPGVSSVFMEGMVTYSNESKMKRLNVKKETLQKYGAVSEETAIEMAMGIAKEVGTNIGLSVTGIAGPGGASEEKPVGLVFIGLYINGKIKTKKLNLKGSRDRIRNITAIRALDFLRKEILENTIH</sequence>
<dbReference type="RefSeq" id="WP_072888658.1">
    <property type="nucleotide sequence ID" value="NZ_FRAE01000028.1"/>
</dbReference>
<reference evidence="4" key="1">
    <citation type="submission" date="2016-11" db="EMBL/GenBank/DDBJ databases">
        <authorList>
            <person name="Varghese N."/>
            <person name="Submissions S."/>
        </authorList>
    </citation>
    <scope>NUCLEOTIDE SEQUENCE [LARGE SCALE GENOMIC DNA]</scope>
    <source>
        <strain evidence="4">DSM 15518</strain>
    </source>
</reference>
<dbReference type="NCBIfam" id="TIGR00199">
    <property type="entry name" value="PncC_domain"/>
    <property type="match status" value="1"/>
</dbReference>
<dbReference type="InterPro" id="IPR008135">
    <property type="entry name" value="Competence-induced_CinA"/>
</dbReference>
<dbReference type="STRING" id="1123349.SAMN02744037_01456"/>
<comment type="similarity">
    <text evidence="1">Belongs to the CinA family.</text>
</comment>
<dbReference type="Gene3D" id="3.40.980.10">
    <property type="entry name" value="MoaB/Mog-like domain"/>
    <property type="match status" value="1"/>
</dbReference>
<dbReference type="EMBL" id="FRAE01000028">
    <property type="protein sequence ID" value="SHK02808.1"/>
    <property type="molecule type" value="Genomic_DNA"/>
</dbReference>
<protein>
    <recommendedName>
        <fullName evidence="1">Putative competence-damage inducible protein</fullName>
    </recommendedName>
</protein>
<evidence type="ECO:0000256" key="1">
    <source>
        <dbReference type="HAMAP-Rule" id="MF_00226"/>
    </source>
</evidence>
<feature type="domain" description="MoaB/Mog" evidence="2">
    <location>
        <begin position="4"/>
        <end position="170"/>
    </location>
</feature>
<dbReference type="NCBIfam" id="TIGR00177">
    <property type="entry name" value="molyb_syn"/>
    <property type="match status" value="1"/>
</dbReference>
<accession>A0A1M6P4F7</accession>